<dbReference type="AlphaFoldDB" id="A0A8J3NCY4"/>
<dbReference type="RefSeq" id="WP_203662729.1">
    <property type="nucleotide sequence ID" value="NZ_BAAAZM010000012.1"/>
</dbReference>
<reference evidence="3" key="1">
    <citation type="submission" date="2021-01" db="EMBL/GenBank/DDBJ databases">
        <title>Whole genome shotgun sequence of Actinocatenispora rupis NBRC 107355.</title>
        <authorList>
            <person name="Komaki H."/>
            <person name="Tamura T."/>
        </authorList>
    </citation>
    <scope>NUCLEOTIDE SEQUENCE</scope>
    <source>
        <strain evidence="3">NBRC 107355</strain>
    </source>
</reference>
<sequence length="266" mass="27834">MQPDEHPGRRRSLAIPAAAFVVLLIVVGGAVLLSLRQSLSPAHRETTPTKTYRGADKLMIDLSSADIVLRGGTGDAVRVSRTMSWNNSRPEVSVDVEDGTLAVRSNGCRHGVGFDTCRVSITVTLPATLPVSMRTESGDARLTGLTGPVRVRTSSGDVTASGLSGELDAQIDSGDLTADDVTSPRVNVIADSGNVQLTFAAVPQRVVARTSSGDLRLRVPRTGDGYAISTAVSSGDRRVVPTSRAGSAHRLDLSADSGDLTVDYAN</sequence>
<dbReference type="Proteomes" id="UP000612808">
    <property type="component" value="Unassembled WGS sequence"/>
</dbReference>
<feature type="domain" description="DUF4097" evidence="2">
    <location>
        <begin position="56"/>
        <end position="264"/>
    </location>
</feature>
<comment type="caution">
    <text evidence="3">The sequence shown here is derived from an EMBL/GenBank/DDBJ whole genome shotgun (WGS) entry which is preliminary data.</text>
</comment>
<feature type="transmembrane region" description="Helical" evidence="1">
    <location>
        <begin position="12"/>
        <end position="35"/>
    </location>
</feature>
<evidence type="ECO:0000256" key="1">
    <source>
        <dbReference type="SAM" id="Phobius"/>
    </source>
</evidence>
<keyword evidence="1" id="KW-0812">Transmembrane</keyword>
<keyword evidence="1" id="KW-0472">Membrane</keyword>
<protein>
    <recommendedName>
        <fullName evidence="2">DUF4097 domain-containing protein</fullName>
    </recommendedName>
</protein>
<evidence type="ECO:0000259" key="2">
    <source>
        <dbReference type="Pfam" id="PF13349"/>
    </source>
</evidence>
<accession>A0A8J3NCY4</accession>
<dbReference type="EMBL" id="BOMB01000033">
    <property type="protein sequence ID" value="GID14794.1"/>
    <property type="molecule type" value="Genomic_DNA"/>
</dbReference>
<dbReference type="Pfam" id="PF13349">
    <property type="entry name" value="DUF4097"/>
    <property type="match status" value="1"/>
</dbReference>
<name>A0A8J3NCY4_9ACTN</name>
<keyword evidence="4" id="KW-1185">Reference proteome</keyword>
<keyword evidence="1" id="KW-1133">Transmembrane helix</keyword>
<dbReference type="InterPro" id="IPR025164">
    <property type="entry name" value="Toastrack_DUF4097"/>
</dbReference>
<evidence type="ECO:0000313" key="4">
    <source>
        <dbReference type="Proteomes" id="UP000612808"/>
    </source>
</evidence>
<evidence type="ECO:0000313" key="3">
    <source>
        <dbReference type="EMBL" id="GID14794.1"/>
    </source>
</evidence>
<organism evidence="3 4">
    <name type="scientific">Actinocatenispora rupis</name>
    <dbReference type="NCBI Taxonomy" id="519421"/>
    <lineage>
        <taxon>Bacteria</taxon>
        <taxon>Bacillati</taxon>
        <taxon>Actinomycetota</taxon>
        <taxon>Actinomycetes</taxon>
        <taxon>Micromonosporales</taxon>
        <taxon>Micromonosporaceae</taxon>
        <taxon>Actinocatenispora</taxon>
    </lineage>
</organism>
<dbReference type="Gene3D" id="2.160.20.120">
    <property type="match status" value="1"/>
</dbReference>
<gene>
    <name evidence="3" type="ORF">Aru02nite_56830</name>
</gene>
<proteinExistence type="predicted"/>